<evidence type="ECO:0000313" key="9">
    <source>
        <dbReference type="Ensembl" id="ENSCMIP00000038897.1"/>
    </source>
</evidence>
<evidence type="ECO:0000256" key="2">
    <source>
        <dbReference type="ARBA" id="ARBA00022692"/>
    </source>
</evidence>
<dbReference type="AlphaFoldDB" id="A0A4W3J9N2"/>
<reference evidence="9" key="5">
    <citation type="submission" date="2025-09" db="UniProtKB">
        <authorList>
            <consortium name="Ensembl"/>
        </authorList>
    </citation>
    <scope>IDENTIFICATION</scope>
</reference>
<dbReference type="Pfam" id="PF09240">
    <property type="entry name" value="IL6Ra-bind"/>
    <property type="match status" value="1"/>
</dbReference>
<accession>A0A4W3J9N2</accession>
<evidence type="ECO:0000256" key="6">
    <source>
        <dbReference type="ARBA" id="ARBA00023170"/>
    </source>
</evidence>
<dbReference type="STRING" id="7868.ENSCMIP00000038897"/>
<dbReference type="Gene3D" id="2.60.40.10">
    <property type="entry name" value="Immunoglobulins"/>
    <property type="match status" value="2"/>
</dbReference>
<reference evidence="10" key="1">
    <citation type="journal article" date="2006" name="Science">
        <title>Ancient noncoding elements conserved in the human genome.</title>
        <authorList>
            <person name="Venkatesh B."/>
            <person name="Kirkness E.F."/>
            <person name="Loh Y.H."/>
            <person name="Halpern A.L."/>
            <person name="Lee A.P."/>
            <person name="Johnson J."/>
            <person name="Dandona N."/>
            <person name="Viswanathan L.D."/>
            <person name="Tay A."/>
            <person name="Venter J.C."/>
            <person name="Strausberg R.L."/>
            <person name="Brenner S."/>
        </authorList>
    </citation>
    <scope>NUCLEOTIDE SEQUENCE [LARGE SCALE GENOMIC DNA]</scope>
</reference>
<dbReference type="Proteomes" id="UP000314986">
    <property type="component" value="Unassembled WGS sequence"/>
</dbReference>
<reference evidence="9" key="4">
    <citation type="submission" date="2025-08" db="UniProtKB">
        <authorList>
            <consortium name="Ensembl"/>
        </authorList>
    </citation>
    <scope>IDENTIFICATION</scope>
</reference>
<organism evidence="9 10">
    <name type="scientific">Callorhinchus milii</name>
    <name type="common">Ghost shark</name>
    <dbReference type="NCBI Taxonomy" id="7868"/>
    <lineage>
        <taxon>Eukaryota</taxon>
        <taxon>Metazoa</taxon>
        <taxon>Chordata</taxon>
        <taxon>Craniata</taxon>
        <taxon>Vertebrata</taxon>
        <taxon>Chondrichthyes</taxon>
        <taxon>Holocephali</taxon>
        <taxon>Chimaeriformes</taxon>
        <taxon>Callorhinchidae</taxon>
        <taxon>Callorhinchus</taxon>
    </lineage>
</organism>
<evidence type="ECO:0000256" key="5">
    <source>
        <dbReference type="ARBA" id="ARBA00023136"/>
    </source>
</evidence>
<proteinExistence type="predicted"/>
<dbReference type="PANTHER" id="PTHR23037:SF46">
    <property type="entry name" value="INTERLEUKIN 5 RECEPTOR SUBUNIT ALPHA"/>
    <property type="match status" value="1"/>
</dbReference>
<protein>
    <submittedName>
        <fullName evidence="9">Interleukin-13 receptor subunit alpha-1-like</fullName>
    </submittedName>
</protein>
<evidence type="ECO:0000256" key="3">
    <source>
        <dbReference type="ARBA" id="ARBA00022729"/>
    </source>
</evidence>
<reference evidence="10" key="3">
    <citation type="journal article" date="2014" name="Nature">
        <title>Elephant shark genome provides unique insights into gnathostome evolution.</title>
        <authorList>
            <consortium name="International Elephant Shark Genome Sequencing Consortium"/>
            <person name="Venkatesh B."/>
            <person name="Lee A.P."/>
            <person name="Ravi V."/>
            <person name="Maurya A.K."/>
            <person name="Lian M.M."/>
            <person name="Swann J.B."/>
            <person name="Ohta Y."/>
            <person name="Flajnik M.F."/>
            <person name="Sutoh Y."/>
            <person name="Kasahara M."/>
            <person name="Hoon S."/>
            <person name="Gangu V."/>
            <person name="Roy S.W."/>
            <person name="Irimia M."/>
            <person name="Korzh V."/>
            <person name="Kondrychyn I."/>
            <person name="Lim Z.W."/>
            <person name="Tay B.H."/>
            <person name="Tohari S."/>
            <person name="Kong K.W."/>
            <person name="Ho S."/>
            <person name="Lorente-Galdos B."/>
            <person name="Quilez J."/>
            <person name="Marques-Bonet T."/>
            <person name="Raney B.J."/>
            <person name="Ingham P.W."/>
            <person name="Tay A."/>
            <person name="Hillier L.W."/>
            <person name="Minx P."/>
            <person name="Boehm T."/>
            <person name="Wilson R.K."/>
            <person name="Brenner S."/>
            <person name="Warren W.C."/>
        </authorList>
    </citation>
    <scope>NUCLEOTIDE SEQUENCE [LARGE SCALE GENOMIC DNA]</scope>
</reference>
<keyword evidence="6" id="KW-0675">Receptor</keyword>
<dbReference type="InterPro" id="IPR036116">
    <property type="entry name" value="FN3_sf"/>
</dbReference>
<reference evidence="10" key="2">
    <citation type="journal article" date="2007" name="PLoS Biol.">
        <title>Survey sequencing and comparative analysis of the elephant shark (Callorhinchus milii) genome.</title>
        <authorList>
            <person name="Venkatesh B."/>
            <person name="Kirkness E.F."/>
            <person name="Loh Y.H."/>
            <person name="Halpern A.L."/>
            <person name="Lee A.P."/>
            <person name="Johnson J."/>
            <person name="Dandona N."/>
            <person name="Viswanathan L.D."/>
            <person name="Tay A."/>
            <person name="Venter J.C."/>
            <person name="Strausberg R.L."/>
            <person name="Brenner S."/>
        </authorList>
    </citation>
    <scope>NUCLEOTIDE SEQUENCE [LARGE SCALE GENOMIC DNA]</scope>
</reference>
<dbReference type="GO" id="GO:0009897">
    <property type="term" value="C:external side of plasma membrane"/>
    <property type="evidence" value="ECO:0007669"/>
    <property type="project" value="TreeGrafter"/>
</dbReference>
<keyword evidence="5" id="KW-0472">Membrane</keyword>
<keyword evidence="10" id="KW-1185">Reference proteome</keyword>
<keyword evidence="2" id="KW-0812">Transmembrane</keyword>
<dbReference type="InterPro" id="IPR013783">
    <property type="entry name" value="Ig-like_fold"/>
</dbReference>
<evidence type="ECO:0000313" key="10">
    <source>
        <dbReference type="Proteomes" id="UP000314986"/>
    </source>
</evidence>
<comment type="subcellular location">
    <subcellularLocation>
        <location evidence="1">Membrane</location>
        <topology evidence="1">Single-pass type I membrane protein</topology>
    </subcellularLocation>
</comment>
<keyword evidence="7" id="KW-0325">Glycoprotein</keyword>
<dbReference type="InterPro" id="IPR015321">
    <property type="entry name" value="TypeI_recpt_CBD"/>
</dbReference>
<keyword evidence="3" id="KW-0732">Signal</keyword>
<dbReference type="PANTHER" id="PTHR23037">
    <property type="entry name" value="CYTOKINE RECEPTOR"/>
    <property type="match status" value="1"/>
</dbReference>
<keyword evidence="4" id="KW-1133">Transmembrane helix</keyword>
<dbReference type="GO" id="GO:0004896">
    <property type="term" value="F:cytokine receptor activity"/>
    <property type="evidence" value="ECO:0007669"/>
    <property type="project" value="TreeGrafter"/>
</dbReference>
<dbReference type="Ensembl" id="ENSCMIT00000039453.1">
    <property type="protein sequence ID" value="ENSCMIP00000038897.1"/>
    <property type="gene ID" value="ENSCMIG00000016323.1"/>
</dbReference>
<feature type="domain" description="Type I cytokine receptor cytokine-binding" evidence="8">
    <location>
        <begin position="42"/>
        <end position="115"/>
    </location>
</feature>
<evidence type="ECO:0000256" key="7">
    <source>
        <dbReference type="ARBA" id="ARBA00023180"/>
    </source>
</evidence>
<evidence type="ECO:0000256" key="4">
    <source>
        <dbReference type="ARBA" id="ARBA00022989"/>
    </source>
</evidence>
<name>A0A4W3J9N2_CALMI</name>
<dbReference type="InParanoid" id="A0A4W3J9N2"/>
<dbReference type="SUPFAM" id="SSF49265">
    <property type="entry name" value="Fibronectin type III"/>
    <property type="match status" value="2"/>
</dbReference>
<sequence length="257" mass="29751">PPSHSSLRFPCTAVSKSYSSILPLVSLPPLCARIPNKSWIQNVSCIFYDEIYMNCTWDISESAPQKQQFVLYYKNHKKRFAKCKSQRSGDRGHASCYLQGVTSYYNILYLRIKASKIIVFETDIEPLLDFYKLRPPINVTVLKNNAITWENIPFKIFEECFTYQLNFTTSNGWFTETSDWNNYNLEKKLNTFTVKVRSRVGEFYCGDSQIWSDWSESVNVGKGNTIFLLCTGRPGVSALYELKVLPTEPGWYLFAKH</sequence>
<evidence type="ECO:0000256" key="1">
    <source>
        <dbReference type="ARBA" id="ARBA00004479"/>
    </source>
</evidence>
<evidence type="ECO:0000259" key="8">
    <source>
        <dbReference type="Pfam" id="PF09240"/>
    </source>
</evidence>